<feature type="domain" description="NADP-dependent oxidoreductase" evidence="8">
    <location>
        <begin position="14"/>
        <end position="257"/>
    </location>
</feature>
<evidence type="ECO:0000256" key="6">
    <source>
        <dbReference type="PIRSR" id="PIRSR000097-2"/>
    </source>
</evidence>
<dbReference type="GO" id="GO:0051596">
    <property type="term" value="P:methylglyoxal catabolic process"/>
    <property type="evidence" value="ECO:0007669"/>
    <property type="project" value="TreeGrafter"/>
</dbReference>
<feature type="binding site" evidence="6">
    <location>
        <position position="105"/>
    </location>
    <ligand>
        <name>substrate</name>
    </ligand>
</feature>
<dbReference type="GO" id="GO:1990002">
    <property type="term" value="F:methylglyoxal reductase (NADPH) (acetol producing) activity"/>
    <property type="evidence" value="ECO:0007669"/>
    <property type="project" value="TreeGrafter"/>
</dbReference>
<feature type="active site" description="Proton donor" evidence="5">
    <location>
        <position position="47"/>
    </location>
</feature>
<dbReference type="InterPro" id="IPR023210">
    <property type="entry name" value="NADP_OxRdtase_dom"/>
</dbReference>
<dbReference type="FunFam" id="3.20.20.100:FF:000002">
    <property type="entry name" value="2,5-diketo-D-gluconic acid reductase A"/>
    <property type="match status" value="1"/>
</dbReference>
<evidence type="ECO:0000259" key="8">
    <source>
        <dbReference type="Pfam" id="PF00248"/>
    </source>
</evidence>
<dbReference type="EMBL" id="FBWK01000030">
    <property type="protein sequence ID" value="CUX28267.1"/>
    <property type="molecule type" value="Genomic_DNA"/>
</dbReference>
<dbReference type="Proteomes" id="UP000191988">
    <property type="component" value="Unassembled WGS sequence"/>
</dbReference>
<dbReference type="RefSeq" id="WP_046798582.1">
    <property type="nucleotide sequence ID" value="NZ_LT009723.1"/>
</dbReference>
<dbReference type="InterPro" id="IPR036812">
    <property type="entry name" value="NAD(P)_OxRdtase_dom_sf"/>
</dbReference>
<proteinExistence type="inferred from homology"/>
<organism evidence="9 10">
    <name type="scientific">Agrobacterium tomkonis CFBP 6623</name>
    <dbReference type="NCBI Taxonomy" id="1183432"/>
    <lineage>
        <taxon>Bacteria</taxon>
        <taxon>Pseudomonadati</taxon>
        <taxon>Pseudomonadota</taxon>
        <taxon>Alphaproteobacteria</taxon>
        <taxon>Hyphomicrobiales</taxon>
        <taxon>Rhizobiaceae</taxon>
        <taxon>Rhizobium/Agrobacterium group</taxon>
        <taxon>Agrobacterium</taxon>
        <taxon>Agrobacterium tumefaciens complex</taxon>
    </lineage>
</organism>
<comment type="catalytic activity">
    <reaction evidence="4">
        <text>hydroxyacetone + NADP(+) = methylglyoxal + NADPH + H(+)</text>
        <dbReference type="Rhea" id="RHEA:27986"/>
        <dbReference type="ChEBI" id="CHEBI:15378"/>
        <dbReference type="ChEBI" id="CHEBI:17158"/>
        <dbReference type="ChEBI" id="CHEBI:27957"/>
        <dbReference type="ChEBI" id="CHEBI:57783"/>
        <dbReference type="ChEBI" id="CHEBI:58349"/>
    </reaction>
</comment>
<feature type="site" description="Lowers pKa of active site Tyr" evidence="7">
    <location>
        <position position="72"/>
    </location>
</feature>
<dbReference type="SUPFAM" id="SSF51430">
    <property type="entry name" value="NAD(P)-linked oxidoreductase"/>
    <property type="match status" value="1"/>
</dbReference>
<name>A0A1S7PY45_9HYPH</name>
<evidence type="ECO:0000313" key="10">
    <source>
        <dbReference type="Proteomes" id="UP000191988"/>
    </source>
</evidence>
<evidence type="ECO:0000256" key="1">
    <source>
        <dbReference type="ARBA" id="ARBA00007905"/>
    </source>
</evidence>
<keyword evidence="10" id="KW-1185">Reference proteome</keyword>
<evidence type="ECO:0000256" key="5">
    <source>
        <dbReference type="PIRSR" id="PIRSR000097-1"/>
    </source>
</evidence>
<protein>
    <submittedName>
        <fullName evidence="9">Putative aldo/keto reductase putative 2,5-diketo-D-gluconate reductase B (DkgB-like)</fullName>
        <ecNumber evidence="9">1.1.1.274</ecNumber>
    </submittedName>
</protein>
<sequence length="275" mass="30419">MYDVSANGANIPALGFGTFRIPEDDIRRILPEALKLGFRHVDTAQIYKNEGAVGEVIAQSGISRHDIFLTTKVWVDRYRHDDFLASVDESLAKLKTDHVDLLLLHWPKSDVPLAERMGALNAVRKAGKARNIGISNFNVALTDEAVKLSDTPLATNQIEYHPYLDQTKVISAARKHGMSVTAYYLMADGRVPNDPVLQDIGAKHGKTAAQVTLRWAVQQPDIVALSKTATESRLKENFDVFDFALSEEEMQAIHALAKPNGRIVSPGHLAPDWDD</sequence>
<evidence type="ECO:0000256" key="7">
    <source>
        <dbReference type="PIRSR" id="PIRSR000097-3"/>
    </source>
</evidence>
<dbReference type="CDD" id="cd19140">
    <property type="entry name" value="AKR_AKR3F3"/>
    <property type="match status" value="1"/>
</dbReference>
<dbReference type="Pfam" id="PF00248">
    <property type="entry name" value="Aldo_ket_red"/>
    <property type="match status" value="1"/>
</dbReference>
<reference evidence="10" key="1">
    <citation type="submission" date="2016-01" db="EMBL/GenBank/DDBJ databases">
        <authorList>
            <person name="Regsiter A."/>
            <person name="william w."/>
        </authorList>
    </citation>
    <scope>NUCLEOTIDE SEQUENCE [LARGE SCALE GENOMIC DNA]</scope>
    <source>
        <strain evidence="10">CFBP 6623</strain>
    </source>
</reference>
<evidence type="ECO:0000256" key="4">
    <source>
        <dbReference type="ARBA" id="ARBA00049445"/>
    </source>
</evidence>
<dbReference type="AlphaFoldDB" id="A0A1S7PY45"/>
<evidence type="ECO:0000256" key="2">
    <source>
        <dbReference type="ARBA" id="ARBA00022857"/>
    </source>
</evidence>
<evidence type="ECO:0000313" key="9">
    <source>
        <dbReference type="EMBL" id="CUX28267.1"/>
    </source>
</evidence>
<keyword evidence="3 9" id="KW-0560">Oxidoreductase</keyword>
<gene>
    <name evidence="9" type="ORF">AGR3A_Cc360040</name>
</gene>
<evidence type="ECO:0000256" key="3">
    <source>
        <dbReference type="ARBA" id="ARBA00023002"/>
    </source>
</evidence>
<accession>A0A1S7PY45</accession>
<comment type="similarity">
    <text evidence="1">Belongs to the aldo/keto reductase family.</text>
</comment>
<dbReference type="PIRSF" id="PIRSF000097">
    <property type="entry name" value="AKR"/>
    <property type="match status" value="1"/>
</dbReference>
<dbReference type="InterPro" id="IPR018170">
    <property type="entry name" value="Aldo/ket_reductase_CS"/>
</dbReference>
<dbReference type="InterPro" id="IPR020471">
    <property type="entry name" value="AKR"/>
</dbReference>
<keyword evidence="2" id="KW-0521">NADP</keyword>
<dbReference type="PROSITE" id="PS00062">
    <property type="entry name" value="ALDOKETO_REDUCTASE_2"/>
    <property type="match status" value="1"/>
</dbReference>
<dbReference type="PANTHER" id="PTHR43827:SF3">
    <property type="entry name" value="NADP-DEPENDENT OXIDOREDUCTASE DOMAIN-CONTAINING PROTEIN"/>
    <property type="match status" value="1"/>
</dbReference>
<dbReference type="GO" id="GO:0050580">
    <property type="term" value="F:2,5-didehydrogluconate reductase activity"/>
    <property type="evidence" value="ECO:0007669"/>
    <property type="project" value="UniProtKB-EC"/>
</dbReference>
<dbReference type="PANTHER" id="PTHR43827">
    <property type="entry name" value="2,5-DIKETO-D-GLUCONIC ACID REDUCTASE"/>
    <property type="match status" value="1"/>
</dbReference>
<dbReference type="PROSITE" id="PS00798">
    <property type="entry name" value="ALDOKETO_REDUCTASE_1"/>
    <property type="match status" value="1"/>
</dbReference>
<dbReference type="EC" id="1.1.1.274" evidence="9"/>
<dbReference type="STRING" id="1183432.AGR3A_Cc360040"/>
<dbReference type="Gene3D" id="3.20.20.100">
    <property type="entry name" value="NADP-dependent oxidoreductase domain"/>
    <property type="match status" value="1"/>
</dbReference>
<dbReference type="PRINTS" id="PR00069">
    <property type="entry name" value="ALDKETRDTASE"/>
</dbReference>